<dbReference type="InterPro" id="IPR035979">
    <property type="entry name" value="RBD_domain_sf"/>
</dbReference>
<evidence type="ECO:0000256" key="6">
    <source>
        <dbReference type="PROSITE-ProRule" id="PRU00176"/>
    </source>
</evidence>
<feature type="compositionally biased region" description="Basic and acidic residues" evidence="7">
    <location>
        <begin position="95"/>
        <end position="106"/>
    </location>
</feature>
<dbReference type="InterPro" id="IPR000504">
    <property type="entry name" value="RRM_dom"/>
</dbReference>
<name>S8BU91_9LAMI</name>
<dbReference type="EMBL" id="AUSU01009469">
    <property type="protein sequence ID" value="EPS58175.1"/>
    <property type="molecule type" value="Genomic_DNA"/>
</dbReference>
<keyword evidence="1" id="KW-0479">Metal-binding</keyword>
<dbReference type="Pfam" id="PF23182">
    <property type="entry name" value="PABC_AtC3H46"/>
    <property type="match status" value="1"/>
</dbReference>
<dbReference type="GO" id="GO:0003677">
    <property type="term" value="F:DNA binding"/>
    <property type="evidence" value="ECO:0007669"/>
    <property type="project" value="UniProtKB-KW"/>
</dbReference>
<keyword evidence="3" id="KW-0862">Zinc</keyword>
<evidence type="ECO:0000256" key="1">
    <source>
        <dbReference type="ARBA" id="ARBA00022723"/>
    </source>
</evidence>
<dbReference type="PANTHER" id="PTHR24009">
    <property type="entry name" value="RNA-BINDING (RRM/RBD/RNP MOTIFS)"/>
    <property type="match status" value="1"/>
</dbReference>
<reference evidence="9 10" key="1">
    <citation type="journal article" date="2013" name="BMC Genomics">
        <title>The miniature genome of a carnivorous plant Genlisea aurea contains a low number of genes and short non-coding sequences.</title>
        <authorList>
            <person name="Leushkin E.V."/>
            <person name="Sutormin R.A."/>
            <person name="Nabieva E.R."/>
            <person name="Penin A.A."/>
            <person name="Kondrashov A.S."/>
            <person name="Logacheva M.D."/>
        </authorList>
    </citation>
    <scope>NUCLEOTIDE SEQUENCE [LARGE SCALE GENOMIC DNA]</scope>
</reference>
<feature type="compositionally biased region" description="Polar residues" evidence="7">
    <location>
        <begin position="81"/>
        <end position="94"/>
    </location>
</feature>
<gene>
    <name evidence="9" type="ORF">M569_16642</name>
</gene>
<feature type="compositionally biased region" description="Low complexity" evidence="7">
    <location>
        <begin position="70"/>
        <end position="80"/>
    </location>
</feature>
<keyword evidence="10" id="KW-1185">Reference proteome</keyword>
<dbReference type="Gene3D" id="3.30.70.330">
    <property type="match status" value="1"/>
</dbReference>
<feature type="region of interest" description="Disordered" evidence="7">
    <location>
        <begin position="70"/>
        <end position="121"/>
    </location>
</feature>
<keyword evidence="4 6" id="KW-0694">RNA-binding</keyword>
<evidence type="ECO:0000256" key="7">
    <source>
        <dbReference type="SAM" id="MobiDB-lite"/>
    </source>
</evidence>
<evidence type="ECO:0000313" key="9">
    <source>
        <dbReference type="EMBL" id="EPS58175.1"/>
    </source>
</evidence>
<dbReference type="InterPro" id="IPR056276">
    <property type="entry name" value="AtC3H46-like_PABC-like"/>
</dbReference>
<evidence type="ECO:0000256" key="2">
    <source>
        <dbReference type="ARBA" id="ARBA00022771"/>
    </source>
</evidence>
<organism evidence="9 10">
    <name type="scientific">Genlisea aurea</name>
    <dbReference type="NCBI Taxonomy" id="192259"/>
    <lineage>
        <taxon>Eukaryota</taxon>
        <taxon>Viridiplantae</taxon>
        <taxon>Streptophyta</taxon>
        <taxon>Embryophyta</taxon>
        <taxon>Tracheophyta</taxon>
        <taxon>Spermatophyta</taxon>
        <taxon>Magnoliopsida</taxon>
        <taxon>eudicotyledons</taxon>
        <taxon>Gunneridae</taxon>
        <taxon>Pentapetalae</taxon>
        <taxon>asterids</taxon>
        <taxon>lamiids</taxon>
        <taxon>Lamiales</taxon>
        <taxon>Lentibulariaceae</taxon>
        <taxon>Genlisea</taxon>
    </lineage>
</organism>
<dbReference type="Proteomes" id="UP000015453">
    <property type="component" value="Unassembled WGS sequence"/>
</dbReference>
<dbReference type="GO" id="GO:0003723">
    <property type="term" value="F:RNA binding"/>
    <property type="evidence" value="ECO:0007669"/>
    <property type="project" value="UniProtKB-UniRule"/>
</dbReference>
<feature type="domain" description="RRM" evidence="8">
    <location>
        <begin position="236"/>
        <end position="307"/>
    </location>
</feature>
<evidence type="ECO:0000259" key="8">
    <source>
        <dbReference type="PROSITE" id="PS50102"/>
    </source>
</evidence>
<dbReference type="GO" id="GO:0008270">
    <property type="term" value="F:zinc ion binding"/>
    <property type="evidence" value="ECO:0007669"/>
    <property type="project" value="UniProtKB-KW"/>
</dbReference>
<dbReference type="AlphaFoldDB" id="S8BU91"/>
<sequence>MDDDAWVAKELLLWKIQCFDPENASEIMSRILLYNPSDEQIVRLAVAQDSLFLSCINRIRILMGIISRPDSVSDPDTPTDNRNSPPADDSSSTEAHSDLLRPDKAPVNESGDDISRNLPDDLYPTFLPHTQPLQGTTMQPFMGKNLQLQSFSHSRDLLQLPSNTDRRMIVLPWPGLPPASSSIPMQPFMGNTLQLRGFPHSRVLLQLPPITYQRIVWPCLGLLPPAARSTLTWSPTTVFVSFHDRATVHQHVVAMYFANFGPLLKVNLKRGYGFVTYMHIESADNVLASGNPHWIQGWRFVVRPYRNT</sequence>
<dbReference type="SUPFAM" id="SSF54928">
    <property type="entry name" value="RNA-binding domain, RBD"/>
    <property type="match status" value="1"/>
</dbReference>
<protein>
    <recommendedName>
        <fullName evidence="8">RRM domain-containing protein</fullName>
    </recommendedName>
</protein>
<evidence type="ECO:0000256" key="5">
    <source>
        <dbReference type="ARBA" id="ARBA00023125"/>
    </source>
</evidence>
<evidence type="ECO:0000256" key="4">
    <source>
        <dbReference type="ARBA" id="ARBA00022884"/>
    </source>
</evidence>
<dbReference type="PROSITE" id="PS50102">
    <property type="entry name" value="RRM"/>
    <property type="match status" value="1"/>
</dbReference>
<accession>S8BU91</accession>
<dbReference type="SMART" id="SM00360">
    <property type="entry name" value="RRM"/>
    <property type="match status" value="1"/>
</dbReference>
<comment type="caution">
    <text evidence="9">The sequence shown here is derived from an EMBL/GenBank/DDBJ whole genome shotgun (WGS) entry which is preliminary data.</text>
</comment>
<proteinExistence type="predicted"/>
<keyword evidence="2" id="KW-0863">Zinc-finger</keyword>
<evidence type="ECO:0000313" key="10">
    <source>
        <dbReference type="Proteomes" id="UP000015453"/>
    </source>
</evidence>
<dbReference type="PANTHER" id="PTHR24009:SF0">
    <property type="entry name" value="ZINC FINGER CCCH DOMAIN-CONTAINING PROTEIN 18"/>
    <property type="match status" value="1"/>
</dbReference>
<evidence type="ECO:0000256" key="3">
    <source>
        <dbReference type="ARBA" id="ARBA00022833"/>
    </source>
</evidence>
<dbReference type="InterPro" id="IPR012677">
    <property type="entry name" value="Nucleotide-bd_a/b_plait_sf"/>
</dbReference>
<keyword evidence="5" id="KW-0238">DNA-binding</keyword>